<dbReference type="EMBL" id="PPHD01031661">
    <property type="protein sequence ID" value="POI25890.1"/>
    <property type="molecule type" value="Genomic_DNA"/>
</dbReference>
<gene>
    <name evidence="1" type="ORF">CIB84_010360</name>
</gene>
<accession>A0A2P4SP52</accession>
<name>A0A2P4SP52_BAMTH</name>
<dbReference type="Proteomes" id="UP000237246">
    <property type="component" value="Unassembled WGS sequence"/>
</dbReference>
<proteinExistence type="predicted"/>
<comment type="caution">
    <text evidence="1">The sequence shown here is derived from an EMBL/GenBank/DDBJ whole genome shotgun (WGS) entry which is preliminary data.</text>
</comment>
<sequence length="53" mass="6348">MAYKAAHLAFKSRWHKTDEELCRHSMSFDLHKAIQNDFFQCYLYLLETLPLGE</sequence>
<reference evidence="1 2" key="1">
    <citation type="submission" date="2018-01" db="EMBL/GenBank/DDBJ databases">
        <title>Comparison of the Chinese Bamboo Partridge and Red Junglefowl genome sequences highlights the importance of demography in genome evolution.</title>
        <authorList>
            <person name="Tiley G.P."/>
            <person name="Kimball R.T."/>
            <person name="Braun E.L."/>
            <person name="Burleigh J.G."/>
        </authorList>
    </citation>
    <scope>NUCLEOTIDE SEQUENCE [LARGE SCALE GENOMIC DNA]</scope>
    <source>
        <strain evidence="1">RTK389</strain>
        <tissue evidence="1">Blood</tissue>
    </source>
</reference>
<protein>
    <submittedName>
        <fullName evidence="1">Uncharacterized protein</fullName>
    </submittedName>
</protein>
<keyword evidence="2" id="KW-1185">Reference proteome</keyword>
<evidence type="ECO:0000313" key="2">
    <source>
        <dbReference type="Proteomes" id="UP000237246"/>
    </source>
</evidence>
<evidence type="ECO:0000313" key="1">
    <source>
        <dbReference type="EMBL" id="POI25890.1"/>
    </source>
</evidence>
<dbReference type="AlphaFoldDB" id="A0A2P4SP52"/>
<organism evidence="1 2">
    <name type="scientific">Bambusicola thoracicus</name>
    <name type="common">Chinese bamboo-partridge</name>
    <name type="synonym">Perdix thoracica</name>
    <dbReference type="NCBI Taxonomy" id="9083"/>
    <lineage>
        <taxon>Eukaryota</taxon>
        <taxon>Metazoa</taxon>
        <taxon>Chordata</taxon>
        <taxon>Craniata</taxon>
        <taxon>Vertebrata</taxon>
        <taxon>Euteleostomi</taxon>
        <taxon>Archelosauria</taxon>
        <taxon>Archosauria</taxon>
        <taxon>Dinosauria</taxon>
        <taxon>Saurischia</taxon>
        <taxon>Theropoda</taxon>
        <taxon>Coelurosauria</taxon>
        <taxon>Aves</taxon>
        <taxon>Neognathae</taxon>
        <taxon>Galloanserae</taxon>
        <taxon>Galliformes</taxon>
        <taxon>Phasianidae</taxon>
        <taxon>Perdicinae</taxon>
        <taxon>Bambusicola</taxon>
    </lineage>
</organism>